<evidence type="ECO:0000256" key="4">
    <source>
        <dbReference type="PROSITE-ProRule" id="PRU10141"/>
    </source>
</evidence>
<dbReference type="eggNOG" id="KOG0032">
    <property type="taxonomic scope" value="Eukaryota"/>
</dbReference>
<dbReference type="GO" id="GO:0005737">
    <property type="term" value="C:cytoplasm"/>
    <property type="evidence" value="ECO:0000318"/>
    <property type="project" value="GO_Central"/>
</dbReference>
<reference evidence="8 10" key="1">
    <citation type="journal article" date="2011" name="Science">
        <title>Comparative functional genomics of the fission yeasts.</title>
        <authorList>
            <person name="Rhind N."/>
            <person name="Chen Z."/>
            <person name="Yassour M."/>
            <person name="Thompson D.A."/>
            <person name="Haas B.J."/>
            <person name="Habib N."/>
            <person name="Wapinski I."/>
            <person name="Roy S."/>
            <person name="Lin M.F."/>
            <person name="Heiman D.I."/>
            <person name="Young S.K."/>
            <person name="Furuya K."/>
            <person name="Guo Y."/>
            <person name="Pidoux A."/>
            <person name="Chen H.M."/>
            <person name="Robbertse B."/>
            <person name="Goldberg J.M."/>
            <person name="Aoki K."/>
            <person name="Bayne E.H."/>
            <person name="Berlin A.M."/>
            <person name="Desjardins C.A."/>
            <person name="Dobbs E."/>
            <person name="Dukaj L."/>
            <person name="Fan L."/>
            <person name="FitzGerald M.G."/>
            <person name="French C."/>
            <person name="Gujja S."/>
            <person name="Hansen K."/>
            <person name="Keifenheim D."/>
            <person name="Levin J.Z."/>
            <person name="Mosher R.A."/>
            <person name="Mueller C.A."/>
            <person name="Pfiffner J."/>
            <person name="Priest M."/>
            <person name="Russ C."/>
            <person name="Smialowska A."/>
            <person name="Swoboda P."/>
            <person name="Sykes S.M."/>
            <person name="Vaughn M."/>
            <person name="Vengrova S."/>
            <person name="Yoder R."/>
            <person name="Zeng Q."/>
            <person name="Allshire R."/>
            <person name="Baulcombe D."/>
            <person name="Birren B.W."/>
            <person name="Brown W."/>
            <person name="Ekwall K."/>
            <person name="Kellis M."/>
            <person name="Leatherwood J."/>
            <person name="Levin H."/>
            <person name="Margalit H."/>
            <person name="Martienssen R."/>
            <person name="Nieduszynski C.A."/>
            <person name="Spatafora J.W."/>
            <person name="Friedman N."/>
            <person name="Dalgaard J.Z."/>
            <person name="Baumann P."/>
            <person name="Niki H."/>
            <person name="Regev A."/>
            <person name="Nusbaum C."/>
        </authorList>
    </citation>
    <scope>NUCLEOTIDE SEQUENCE [LARGE SCALE GENOMIC DNA]</scope>
    <source>
        <strain evidence="10">yFS275 / FY16936</strain>
    </source>
</reference>
<dbReference type="VEuPathDB" id="FungiDB:SJAG_03438"/>
<dbReference type="AlphaFoldDB" id="B6K485"/>
<evidence type="ECO:0000256" key="3">
    <source>
        <dbReference type="ARBA" id="ARBA00022840"/>
    </source>
</evidence>
<dbReference type="GO" id="GO:0010845">
    <property type="term" value="P:positive regulation of reciprocal meiotic recombination"/>
    <property type="evidence" value="ECO:0007669"/>
    <property type="project" value="EnsemblFungi"/>
</dbReference>
<dbReference type="InterPro" id="IPR011009">
    <property type="entry name" value="Kinase-like_dom_sf"/>
</dbReference>
<dbReference type="InterPro" id="IPR008271">
    <property type="entry name" value="Ser/Thr_kinase_AS"/>
</dbReference>
<dbReference type="GeneID" id="7051636"/>
<evidence type="ECO:0000256" key="5">
    <source>
        <dbReference type="RuleBase" id="RU000304"/>
    </source>
</evidence>
<dbReference type="PROSITE" id="PS00107">
    <property type="entry name" value="PROTEIN_KINASE_ATP"/>
    <property type="match status" value="1"/>
</dbReference>
<evidence type="ECO:0000313" key="10">
    <source>
        <dbReference type="Proteomes" id="UP000001744"/>
    </source>
</evidence>
<dbReference type="SMART" id="SM00220">
    <property type="entry name" value="S_TKc"/>
    <property type="match status" value="1"/>
</dbReference>
<keyword evidence="8" id="KW-0418">Kinase</keyword>
<dbReference type="OMA" id="EDQYTIT"/>
<comment type="similarity">
    <text evidence="1">Belongs to the protein kinase superfamily. CAMK Ser/Thr protein kinase family. CHEK2 subfamily.</text>
</comment>
<proteinExistence type="inferred from homology"/>
<dbReference type="GO" id="GO:0051598">
    <property type="term" value="P:meiotic recombination checkpoint signaling"/>
    <property type="evidence" value="ECO:0007669"/>
    <property type="project" value="EnsemblFungi"/>
</dbReference>
<keyword evidence="5" id="KW-0723">Serine/threonine-protein kinase</keyword>
<dbReference type="SUPFAM" id="SSF56112">
    <property type="entry name" value="Protein kinase-like (PK-like)"/>
    <property type="match status" value="1"/>
</dbReference>
<dbReference type="InterPro" id="IPR017441">
    <property type="entry name" value="Protein_kinase_ATP_BS"/>
</dbReference>
<dbReference type="PROSITE" id="PS50006">
    <property type="entry name" value="FHA_DOMAIN"/>
    <property type="match status" value="1"/>
</dbReference>
<dbReference type="InterPro" id="IPR008984">
    <property type="entry name" value="SMAD_FHA_dom_sf"/>
</dbReference>
<feature type="domain" description="Protein kinase" evidence="7">
    <location>
        <begin position="161"/>
        <end position="422"/>
    </location>
</feature>
<name>B6K485_SCHJY</name>
<evidence type="ECO:0000259" key="7">
    <source>
        <dbReference type="PROSITE" id="PS50011"/>
    </source>
</evidence>
<evidence type="ECO:0000256" key="1">
    <source>
        <dbReference type="ARBA" id="ARBA00005575"/>
    </source>
</evidence>
<dbReference type="Gene3D" id="1.10.510.10">
    <property type="entry name" value="Transferase(Phosphotransferase) domain 1"/>
    <property type="match status" value="1"/>
</dbReference>
<keyword evidence="3 4" id="KW-0067">ATP-binding</keyword>
<dbReference type="InterPro" id="IPR000719">
    <property type="entry name" value="Prot_kinase_dom"/>
</dbReference>
<evidence type="ECO:0000256" key="2">
    <source>
        <dbReference type="ARBA" id="ARBA00022741"/>
    </source>
</evidence>
<dbReference type="GO" id="GO:0007165">
    <property type="term" value="P:signal transduction"/>
    <property type="evidence" value="ECO:0000318"/>
    <property type="project" value="GO_Central"/>
</dbReference>
<dbReference type="JaponicusDB" id="SJAG_03438">
    <property type="gene designation" value="mek1"/>
</dbReference>
<dbReference type="SUPFAM" id="SSF49879">
    <property type="entry name" value="SMAD/FHA domain"/>
    <property type="match status" value="1"/>
</dbReference>
<dbReference type="GO" id="GO:0030998">
    <property type="term" value="C:linear element"/>
    <property type="evidence" value="ECO:0007669"/>
    <property type="project" value="EnsemblFungi"/>
</dbReference>
<organism evidence="8 10">
    <name type="scientific">Schizosaccharomyces japonicus (strain yFS275 / FY16936)</name>
    <name type="common">Fission yeast</name>
    <dbReference type="NCBI Taxonomy" id="402676"/>
    <lineage>
        <taxon>Eukaryota</taxon>
        <taxon>Fungi</taxon>
        <taxon>Dikarya</taxon>
        <taxon>Ascomycota</taxon>
        <taxon>Taphrinomycotina</taxon>
        <taxon>Schizosaccharomycetes</taxon>
        <taxon>Schizosaccharomycetales</taxon>
        <taxon>Schizosaccharomycetaceae</taxon>
        <taxon>Schizosaccharomyces</taxon>
    </lineage>
</organism>
<dbReference type="Pfam" id="PF00069">
    <property type="entry name" value="Pkinase"/>
    <property type="match status" value="1"/>
</dbReference>
<accession>B6K485</accession>
<keyword evidence="10" id="KW-1185">Reference proteome</keyword>
<dbReference type="Gene3D" id="2.60.200.20">
    <property type="match status" value="1"/>
</dbReference>
<dbReference type="STRING" id="402676.B6K485"/>
<evidence type="ECO:0000313" key="9">
    <source>
        <dbReference type="JaponicusDB" id="SJAG_03438"/>
    </source>
</evidence>
<keyword evidence="8" id="KW-0808">Transferase</keyword>
<dbReference type="EMBL" id="KE651167">
    <property type="protein sequence ID" value="EEB08292.1"/>
    <property type="molecule type" value="Genomic_DNA"/>
</dbReference>
<dbReference type="Proteomes" id="UP000001744">
    <property type="component" value="Unassembled WGS sequence"/>
</dbReference>
<sequence>MELLAESIIERSKSTQILCEESQIDESTAAAVQTVDGDVLGRLFVFTPSGPQSVINVTNEKDIIVGRSPSCSFQLSQSTASNKHFRIYVVVIDDDMDPLIYCQDLSSNGTFHNRNLIGKGRVVLLSDGDVLDIRHCASFLFQQKLKFAEKVEHEYTGDEYTISNRLLGCGGFSKIYMACNKKTGRQVACKIIDKSKLSSKHFLEDHEIKILRELKHPNIVRTEMDYNSKNQFFIFEELITGGDLFSYLNKMGTVPEINCLLIVYQILKALHYLHKQNIAHRDIKLENILLVSSNELFFRIVLTDFGVARQAENGQRMSTYVGTPEYTAPEIKAIKRRKLQRGECSYGLEVDLWSLGIILYLLLSGTSPTFQANPETLQPQVQFTGNIWKKVSRQARDLITKLLEPEPSKRLNVLQTQNHPWIARHRSRLEKLYEKHVLCCI</sequence>
<dbReference type="InterPro" id="IPR000253">
    <property type="entry name" value="FHA_dom"/>
</dbReference>
<evidence type="ECO:0000259" key="6">
    <source>
        <dbReference type="PROSITE" id="PS50006"/>
    </source>
</evidence>
<protein>
    <submittedName>
        <fullName evidence="8">CAMK/RAD53 protein kinase Mek1</fullName>
    </submittedName>
</protein>
<feature type="domain" description="FHA" evidence="6">
    <location>
        <begin position="63"/>
        <end position="117"/>
    </location>
</feature>
<gene>
    <name evidence="9" type="primary">mek1</name>
    <name evidence="8" type="ORF">SJAG_03438</name>
</gene>
<keyword evidence="2 4" id="KW-0547">Nucleotide-binding</keyword>
<dbReference type="SMART" id="SM00240">
    <property type="entry name" value="FHA"/>
    <property type="match status" value="1"/>
</dbReference>
<dbReference type="CDD" id="cd22670">
    <property type="entry name" value="FHA_MEK1-like"/>
    <property type="match status" value="1"/>
</dbReference>
<dbReference type="GO" id="GO:0005524">
    <property type="term" value="F:ATP binding"/>
    <property type="evidence" value="ECO:0007669"/>
    <property type="project" value="UniProtKB-UniRule"/>
</dbReference>
<dbReference type="GO" id="GO:1904514">
    <property type="term" value="P:positive regulation of initiation of premeiotic DNA replication"/>
    <property type="evidence" value="ECO:0007669"/>
    <property type="project" value="EnsemblFungi"/>
</dbReference>
<dbReference type="PROSITE" id="PS50011">
    <property type="entry name" value="PROTEIN_KINASE_DOM"/>
    <property type="match status" value="1"/>
</dbReference>
<dbReference type="PROSITE" id="PS00108">
    <property type="entry name" value="PROTEIN_KINASE_ST"/>
    <property type="match status" value="1"/>
</dbReference>
<dbReference type="FunFam" id="1.10.510.10:FF:000571">
    <property type="entry name" value="Maternal embryonic leucine zipper kinase"/>
    <property type="match status" value="1"/>
</dbReference>
<dbReference type="Pfam" id="PF00498">
    <property type="entry name" value="FHA"/>
    <property type="match status" value="1"/>
</dbReference>
<evidence type="ECO:0000313" key="8">
    <source>
        <dbReference type="EMBL" id="EEB08292.1"/>
    </source>
</evidence>
<dbReference type="GO" id="GO:0004674">
    <property type="term" value="F:protein serine/threonine kinase activity"/>
    <property type="evidence" value="ECO:0000318"/>
    <property type="project" value="GO_Central"/>
</dbReference>
<dbReference type="RefSeq" id="XP_002174585.1">
    <property type="nucleotide sequence ID" value="XM_002174549.2"/>
</dbReference>
<feature type="binding site" evidence="4">
    <location>
        <position position="190"/>
    </location>
    <ligand>
        <name>ATP</name>
        <dbReference type="ChEBI" id="CHEBI:30616"/>
    </ligand>
</feature>
<dbReference type="OrthoDB" id="74764at2759"/>
<dbReference type="GO" id="GO:0007131">
    <property type="term" value="P:reciprocal meiotic recombination"/>
    <property type="evidence" value="ECO:0007669"/>
    <property type="project" value="EnsemblFungi"/>
</dbReference>
<dbReference type="PANTHER" id="PTHR24347">
    <property type="entry name" value="SERINE/THREONINE-PROTEIN KINASE"/>
    <property type="match status" value="1"/>
</dbReference>
<dbReference type="HOGENOM" id="CLU_000288_63_0_1"/>